<feature type="domain" description="Putative amidase" evidence="2">
    <location>
        <begin position="273"/>
        <end position="435"/>
    </location>
</feature>
<protein>
    <recommendedName>
        <fullName evidence="2">Putative amidase domain-containing protein</fullName>
    </recommendedName>
</protein>
<dbReference type="Pfam" id="PF12671">
    <property type="entry name" value="Amidase_6"/>
    <property type="match status" value="1"/>
</dbReference>
<evidence type="ECO:0000313" key="3">
    <source>
        <dbReference type="EMBL" id="EFM49860.1"/>
    </source>
</evidence>
<feature type="region of interest" description="Disordered" evidence="1">
    <location>
        <begin position="78"/>
        <end position="114"/>
    </location>
</feature>
<dbReference type="EMBL" id="ACSH02000002">
    <property type="protein sequence ID" value="EFM49860.1"/>
    <property type="molecule type" value="Genomic_DNA"/>
</dbReference>
<evidence type="ECO:0000313" key="4">
    <source>
        <dbReference type="Proteomes" id="UP000004218"/>
    </source>
</evidence>
<evidence type="ECO:0000259" key="2">
    <source>
        <dbReference type="Pfam" id="PF12671"/>
    </source>
</evidence>
<evidence type="ECO:0000256" key="1">
    <source>
        <dbReference type="SAM" id="MobiDB-lite"/>
    </source>
</evidence>
<dbReference type="InterPro" id="IPR024301">
    <property type="entry name" value="Amidase_6"/>
</dbReference>
<dbReference type="GeneID" id="84572864"/>
<dbReference type="PANTHER" id="PTHR40032">
    <property type="entry name" value="EXPORTED PROTEIN-RELATED"/>
    <property type="match status" value="1"/>
</dbReference>
<sequence>MGVSYEGETSFVAWGGTLILAAGLALGSAPVVSAAGAEVDLDVVTKVVTAYQDLLDSHWTDSNCSLSSCVNASSSVFASSGDKKSQRGSSFGGSSKKGRDERKNSGENPKFTKAEATILRVRDAMKDFGLPIKTAKSTISVKDAKMNADGKVTVSVAVGTTKTYESDNDEPSYMVDTHTLTLSPNPENLFAVVEDTIDPEPQEESHPESIPSDAEFKSLSSDQILGSESTGTNRPVKNSVDADFALLPVHKDKEVATMQQVSLPWDAQQKKPDVQKMVAYALHWTSPKVNPNPDVDVMNPAYPILENNCTNFASQALRAGGWEFMEAPVNVARDPNIWTPHMKDIDGQVKHSHTWGAAANLYVYAKQHSPYRDLAQKEFAVKGDLIFVDWDSREGKKADGELDHTMIVTGTDSPKNRFTTPRISQKTSNRNNITLYESQKFAREAGVNLEKARWYAITTR</sequence>
<dbReference type="PANTHER" id="PTHR40032:SF1">
    <property type="entry name" value="EXPORTED PROTEIN"/>
    <property type="match status" value="1"/>
</dbReference>
<name>E0DBQ4_9CORY</name>
<dbReference type="AlphaFoldDB" id="E0DBQ4"/>
<comment type="caution">
    <text evidence="3">The sequence shown here is derived from an EMBL/GenBank/DDBJ whole genome shotgun (WGS) entry which is preliminary data.</text>
</comment>
<accession>E0DBQ4</accession>
<dbReference type="eggNOG" id="ENOG502ZAXD">
    <property type="taxonomic scope" value="Bacteria"/>
</dbReference>
<proteinExistence type="predicted"/>
<keyword evidence="4" id="KW-1185">Reference proteome</keyword>
<reference evidence="3" key="1">
    <citation type="submission" date="2010-08" db="EMBL/GenBank/DDBJ databases">
        <authorList>
            <person name="Harkins D.M."/>
            <person name="Madupu R."/>
            <person name="Durkin A.S."/>
            <person name="Torralba M."/>
            <person name="Methe B."/>
            <person name="Sutton G.G."/>
            <person name="Nelson K.E."/>
        </authorList>
    </citation>
    <scope>NUCLEOTIDE SEQUENCE [LARGE SCALE GENOMIC DNA]</scope>
    <source>
        <strain evidence="3">ATCC 14266</strain>
    </source>
</reference>
<dbReference type="Proteomes" id="UP000004218">
    <property type="component" value="Unassembled WGS sequence"/>
</dbReference>
<feature type="compositionally biased region" description="Basic and acidic residues" evidence="1">
    <location>
        <begin position="97"/>
        <end position="113"/>
    </location>
</feature>
<gene>
    <name evidence="3" type="ORF">HMPREF0299_5741</name>
</gene>
<organism evidence="3 4">
    <name type="scientific">Corynebacterium matruchotii ATCC 14266</name>
    <dbReference type="NCBI Taxonomy" id="553207"/>
    <lineage>
        <taxon>Bacteria</taxon>
        <taxon>Bacillati</taxon>
        <taxon>Actinomycetota</taxon>
        <taxon>Actinomycetes</taxon>
        <taxon>Mycobacteriales</taxon>
        <taxon>Corynebacteriaceae</taxon>
        <taxon>Corynebacterium</taxon>
    </lineage>
</organism>
<dbReference type="RefSeq" id="WP_005524095.1">
    <property type="nucleotide sequence ID" value="NZ_ACSH02000002.1"/>
</dbReference>